<keyword evidence="2" id="KW-1185">Reference proteome</keyword>
<proteinExistence type="predicted"/>
<gene>
    <name evidence="1" type="ORF">llap_4752</name>
</gene>
<evidence type="ECO:0000313" key="2">
    <source>
        <dbReference type="Proteomes" id="UP000233556"/>
    </source>
</evidence>
<organism evidence="1 2">
    <name type="scientific">Limosa lapponica baueri</name>
    <dbReference type="NCBI Taxonomy" id="1758121"/>
    <lineage>
        <taxon>Eukaryota</taxon>
        <taxon>Metazoa</taxon>
        <taxon>Chordata</taxon>
        <taxon>Craniata</taxon>
        <taxon>Vertebrata</taxon>
        <taxon>Euteleostomi</taxon>
        <taxon>Archelosauria</taxon>
        <taxon>Archosauria</taxon>
        <taxon>Dinosauria</taxon>
        <taxon>Saurischia</taxon>
        <taxon>Theropoda</taxon>
        <taxon>Coelurosauria</taxon>
        <taxon>Aves</taxon>
        <taxon>Neognathae</taxon>
        <taxon>Neoaves</taxon>
        <taxon>Charadriiformes</taxon>
        <taxon>Scolopacidae</taxon>
        <taxon>Limosa</taxon>
    </lineage>
</organism>
<evidence type="ECO:0000313" key="1">
    <source>
        <dbReference type="EMBL" id="PKU44939.1"/>
    </source>
</evidence>
<dbReference type="Proteomes" id="UP000233556">
    <property type="component" value="Unassembled WGS sequence"/>
</dbReference>
<reference evidence="2" key="1">
    <citation type="submission" date="2017-11" db="EMBL/GenBank/DDBJ databases">
        <authorList>
            <person name="Lima N.C."/>
            <person name="Parody-Merino A.M."/>
            <person name="Battley P.F."/>
            <person name="Fidler A.E."/>
            <person name="Prosdocimi F."/>
        </authorList>
    </citation>
    <scope>NUCLEOTIDE SEQUENCE [LARGE SCALE GENOMIC DNA]</scope>
</reference>
<dbReference type="OrthoDB" id="9393271at2759"/>
<protein>
    <submittedName>
        <fullName evidence="1">Hephaestin-like protein 1</fullName>
    </submittedName>
</protein>
<name>A0A2I0UFX8_LIMLA</name>
<accession>A0A2I0UFX8</accession>
<dbReference type="AlphaFoldDB" id="A0A2I0UFX8"/>
<sequence length="98" mass="10634">MFGGQCANEVLWSVVSVEVGDGDPCSSENAKIIDVLESKEASENGHVGIRASPHKKVVGSIAQLKYIYTNTCSIGNKLEELEAIVQQENYDTVFITET</sequence>
<dbReference type="EMBL" id="KZ505793">
    <property type="protein sequence ID" value="PKU44939.1"/>
    <property type="molecule type" value="Genomic_DNA"/>
</dbReference>
<reference evidence="2" key="2">
    <citation type="submission" date="2017-12" db="EMBL/GenBank/DDBJ databases">
        <title>Genome sequence of the Bar-tailed Godwit (Limosa lapponica baueri).</title>
        <authorList>
            <person name="Lima N.C.B."/>
            <person name="Parody-Merino A.M."/>
            <person name="Battley P.F."/>
            <person name="Fidler A.E."/>
            <person name="Prosdocimi F."/>
        </authorList>
    </citation>
    <scope>NUCLEOTIDE SEQUENCE [LARGE SCALE GENOMIC DNA]</scope>
</reference>